<feature type="region of interest" description="Disordered" evidence="1">
    <location>
        <begin position="195"/>
        <end position="218"/>
    </location>
</feature>
<dbReference type="eggNOG" id="ENOG502RZSK">
    <property type="taxonomic scope" value="Eukaryota"/>
</dbReference>
<comment type="caution">
    <text evidence="3">The sequence shown here is derived from an EMBL/GenBank/DDBJ whole genome shotgun (WGS) entry which is preliminary data.</text>
</comment>
<proteinExistence type="predicted"/>
<dbReference type="PANTHER" id="PTHR38795:SF1">
    <property type="entry name" value="DUF6604 DOMAIN-CONTAINING PROTEIN"/>
    <property type="match status" value="1"/>
</dbReference>
<organism evidence="3 4">
    <name type="scientific">Cladophialophora psammophila CBS 110553</name>
    <dbReference type="NCBI Taxonomy" id="1182543"/>
    <lineage>
        <taxon>Eukaryota</taxon>
        <taxon>Fungi</taxon>
        <taxon>Dikarya</taxon>
        <taxon>Ascomycota</taxon>
        <taxon>Pezizomycotina</taxon>
        <taxon>Eurotiomycetes</taxon>
        <taxon>Chaetothyriomycetidae</taxon>
        <taxon>Chaetothyriales</taxon>
        <taxon>Herpotrichiellaceae</taxon>
        <taxon>Cladophialophora</taxon>
    </lineage>
</organism>
<dbReference type="PANTHER" id="PTHR38795">
    <property type="entry name" value="DUF6604 DOMAIN-CONTAINING PROTEIN"/>
    <property type="match status" value="1"/>
</dbReference>
<feature type="region of interest" description="Disordered" evidence="1">
    <location>
        <begin position="39"/>
        <end position="68"/>
    </location>
</feature>
<evidence type="ECO:0000313" key="3">
    <source>
        <dbReference type="EMBL" id="EXJ66064.1"/>
    </source>
</evidence>
<accession>W9X6I2</accession>
<evidence type="ECO:0000313" key="4">
    <source>
        <dbReference type="Proteomes" id="UP000019471"/>
    </source>
</evidence>
<name>W9X6I2_9EURO</name>
<dbReference type="HOGENOM" id="CLU_300902_0_0_1"/>
<keyword evidence="4" id="KW-1185">Reference proteome</keyword>
<dbReference type="Proteomes" id="UP000019471">
    <property type="component" value="Unassembled WGS sequence"/>
</dbReference>
<dbReference type="EMBL" id="AMGX01000021">
    <property type="protein sequence ID" value="EXJ66064.1"/>
    <property type="molecule type" value="Genomic_DNA"/>
</dbReference>
<sequence length="1036" mass="117854">MARPSLPPDMVLAYKQYKQDTEIVAGWLAEKSAIVGYKPDTDSASHEKRTKLNTKTHRPARGAAENARRSKASKSIYILKTAELVAMAKFIVKARPKVTLGRAIQTIWERTIRVRREFSRWFKSKAASCVVVDEKHTHFASLLELALETLKPCYETVQKKPRPALQKKDPNTATPLRPVTNIFHHLEVEDILSEEEQDQGDTTVVTGPSTKPEGPRARIDFDDKEAESEFLFAIWSFMREVFAVRIYVASTWQLYASGNVELMQAASVTNLAVDLVRRAEADFEASLQRPPAYPASKYPTGYLPLLIFKLHMPPPDRCTVPCDPDLPMVVIICGCAICDVLLYIPWAMARSYIQMLKEEPPTFPSSNNDFRVQVPPFPPCSIRGSQFYHAQNPSQKAQEELSEILPNFSLLSLMLRGKFIEDEILHAARHILENRNAPIWVSLALQIQLDIQRVDEVKAVRAFRDLKQAYEVIKFRAEEHHKWRRSLGYEIWENSWHNHVQTVVDEFGEWIKGKNCGKSDGEEVLQWVGAGFNVKHAVRASGRVPLLEYFPVTCGTMKTELQLEWHTLGLKLVNCTAHVPMLCHLYNALRIVDPKAPVWPDMELLIRNQSPRKIFTGGRPKTLVQARNRFLLSIGMSATSLAKDSRGMRLKKDNPGLRQYEQAPIAQNLFYRWMGQETRKIDEAAYQLQKLLFSRKYQQDLERSLYVNITPPAHNSTHRTVISLQTKMVRTLARLSDGFTAEMPALMFDFFSMERRCVTTFVHLAESFRKMNEGSQSSTSPDQTTAVSPVRVTLQIFGASVDSEIVARRVGSKNRAENRARGPVVAKQMKSMLSAVQDEDSQAYLSQALTLIRNGRIGEVFGEHIDLSENAPAAEIFRPVRSVVEMLLSQEKGKVELGKLRRLVGTKDYGIFLFRHSSLKALYGPGKDRSWKDFVVAESVIEEARLRKADNPVLYLAAMVFLQQKKVMCGAGEDSHEKSGLRSYSVKDIEQEVREEWFNGGPCHWEDVAQTDKEDWEKFEGIYGKEGRLASQRKKK</sequence>
<feature type="compositionally biased region" description="Polar residues" evidence="1">
    <location>
        <begin position="200"/>
        <end position="209"/>
    </location>
</feature>
<evidence type="ECO:0000256" key="1">
    <source>
        <dbReference type="SAM" id="MobiDB-lite"/>
    </source>
</evidence>
<gene>
    <name evidence="3" type="ORF">A1O5_10678</name>
</gene>
<dbReference type="Pfam" id="PF20253">
    <property type="entry name" value="DUF6604"/>
    <property type="match status" value="1"/>
</dbReference>
<protein>
    <recommendedName>
        <fullName evidence="2">DUF6604 domain-containing protein</fullName>
    </recommendedName>
</protein>
<feature type="domain" description="DUF6604" evidence="2">
    <location>
        <begin position="15"/>
        <end position="284"/>
    </location>
</feature>
<feature type="compositionally biased region" description="Basic residues" evidence="1">
    <location>
        <begin position="48"/>
        <end position="60"/>
    </location>
</feature>
<dbReference type="GeneID" id="19195371"/>
<dbReference type="InterPro" id="IPR046539">
    <property type="entry name" value="DUF6604"/>
</dbReference>
<dbReference type="STRING" id="1182543.W9X6I2"/>
<evidence type="ECO:0000259" key="2">
    <source>
        <dbReference type="Pfam" id="PF20253"/>
    </source>
</evidence>
<dbReference type="RefSeq" id="XP_007749444.1">
    <property type="nucleotide sequence ID" value="XM_007751254.1"/>
</dbReference>
<dbReference type="AlphaFoldDB" id="W9X6I2"/>
<reference evidence="3 4" key="1">
    <citation type="submission" date="2013-03" db="EMBL/GenBank/DDBJ databases">
        <title>The Genome Sequence of Cladophialophora psammophila CBS 110553.</title>
        <authorList>
            <consortium name="The Broad Institute Genomics Platform"/>
            <person name="Cuomo C."/>
            <person name="de Hoog S."/>
            <person name="Gorbushina A."/>
            <person name="Walker B."/>
            <person name="Young S.K."/>
            <person name="Zeng Q."/>
            <person name="Gargeya S."/>
            <person name="Fitzgerald M."/>
            <person name="Haas B."/>
            <person name="Abouelleil A."/>
            <person name="Allen A.W."/>
            <person name="Alvarado L."/>
            <person name="Arachchi H.M."/>
            <person name="Berlin A.M."/>
            <person name="Chapman S.B."/>
            <person name="Gainer-Dewar J."/>
            <person name="Goldberg J."/>
            <person name="Griggs A."/>
            <person name="Gujja S."/>
            <person name="Hansen M."/>
            <person name="Howarth C."/>
            <person name="Imamovic A."/>
            <person name="Ireland A."/>
            <person name="Larimer J."/>
            <person name="McCowan C."/>
            <person name="Murphy C."/>
            <person name="Pearson M."/>
            <person name="Poon T.W."/>
            <person name="Priest M."/>
            <person name="Roberts A."/>
            <person name="Saif S."/>
            <person name="Shea T."/>
            <person name="Sisk P."/>
            <person name="Sykes S."/>
            <person name="Wortman J."/>
            <person name="Nusbaum C."/>
            <person name="Birren B."/>
        </authorList>
    </citation>
    <scope>NUCLEOTIDE SEQUENCE [LARGE SCALE GENOMIC DNA]</scope>
    <source>
        <strain evidence="3 4">CBS 110553</strain>
    </source>
</reference>
<dbReference type="OrthoDB" id="5238236at2759"/>